<feature type="region of interest" description="Disordered" evidence="1">
    <location>
        <begin position="108"/>
        <end position="220"/>
    </location>
</feature>
<dbReference type="AlphaFoldDB" id="A0A401TNW0"/>
<name>A0A401TNW0_CHIPU</name>
<keyword evidence="3" id="KW-1185">Reference proteome</keyword>
<gene>
    <name evidence="2" type="ORF">chiPu_0028595</name>
</gene>
<evidence type="ECO:0000313" key="3">
    <source>
        <dbReference type="Proteomes" id="UP000287033"/>
    </source>
</evidence>
<organism evidence="2 3">
    <name type="scientific">Chiloscyllium punctatum</name>
    <name type="common">Brownbanded bambooshark</name>
    <name type="synonym">Hemiscyllium punctatum</name>
    <dbReference type="NCBI Taxonomy" id="137246"/>
    <lineage>
        <taxon>Eukaryota</taxon>
        <taxon>Metazoa</taxon>
        <taxon>Chordata</taxon>
        <taxon>Craniata</taxon>
        <taxon>Vertebrata</taxon>
        <taxon>Chondrichthyes</taxon>
        <taxon>Elasmobranchii</taxon>
        <taxon>Galeomorphii</taxon>
        <taxon>Galeoidea</taxon>
        <taxon>Orectolobiformes</taxon>
        <taxon>Hemiscylliidae</taxon>
        <taxon>Chiloscyllium</taxon>
    </lineage>
</organism>
<dbReference type="Proteomes" id="UP000287033">
    <property type="component" value="Unassembled WGS sequence"/>
</dbReference>
<feature type="non-terminal residue" evidence="2">
    <location>
        <position position="1"/>
    </location>
</feature>
<feature type="compositionally biased region" description="Low complexity" evidence="1">
    <location>
        <begin position="111"/>
        <end position="121"/>
    </location>
</feature>
<proteinExistence type="predicted"/>
<evidence type="ECO:0000313" key="2">
    <source>
        <dbReference type="EMBL" id="GCC44370.1"/>
    </source>
</evidence>
<protein>
    <submittedName>
        <fullName evidence="2">Uncharacterized protein</fullName>
    </submittedName>
</protein>
<comment type="caution">
    <text evidence="2">The sequence shown here is derived from an EMBL/GenBank/DDBJ whole genome shotgun (WGS) entry which is preliminary data.</text>
</comment>
<feature type="region of interest" description="Disordered" evidence="1">
    <location>
        <begin position="1"/>
        <end position="28"/>
    </location>
</feature>
<evidence type="ECO:0000256" key="1">
    <source>
        <dbReference type="SAM" id="MobiDB-lite"/>
    </source>
</evidence>
<dbReference type="EMBL" id="BEZZ01135283">
    <property type="protein sequence ID" value="GCC44370.1"/>
    <property type="molecule type" value="Genomic_DNA"/>
</dbReference>
<sequence length="220" mass="21446">GHQSPVQVPGAPIQDGGEVGKGAGELGCQEGPGLHPKLVVGALELVAGETLVVAAGVAGAEPHQLGLGASQHLCGAARFGLEEQVPSPVVGDGRGGGPCQLGRRAVEPAGERAPAGAEGVPVHQRDGQPLGGVAEVPVPAEGAGPVGRAPGVDVDDKGALGPQGHHVVAQPRQPGPRHEAGVAALAGAAGGAGAQGLLAEEAEQEEAAPFQRPGCHLGHR</sequence>
<accession>A0A401TNW0</accession>
<reference evidence="2 3" key="1">
    <citation type="journal article" date="2018" name="Nat. Ecol. Evol.">
        <title>Shark genomes provide insights into elasmobranch evolution and the origin of vertebrates.</title>
        <authorList>
            <person name="Hara Y"/>
            <person name="Yamaguchi K"/>
            <person name="Onimaru K"/>
            <person name="Kadota M"/>
            <person name="Koyanagi M"/>
            <person name="Keeley SD"/>
            <person name="Tatsumi K"/>
            <person name="Tanaka K"/>
            <person name="Motone F"/>
            <person name="Kageyama Y"/>
            <person name="Nozu R"/>
            <person name="Adachi N"/>
            <person name="Nishimura O"/>
            <person name="Nakagawa R"/>
            <person name="Tanegashima C"/>
            <person name="Kiyatake I"/>
            <person name="Matsumoto R"/>
            <person name="Murakumo K"/>
            <person name="Nishida K"/>
            <person name="Terakita A"/>
            <person name="Kuratani S"/>
            <person name="Sato K"/>
            <person name="Hyodo S Kuraku.S."/>
        </authorList>
    </citation>
    <scope>NUCLEOTIDE SEQUENCE [LARGE SCALE GENOMIC DNA]</scope>
</reference>